<evidence type="ECO:0000313" key="2">
    <source>
        <dbReference type="EMBL" id="TLD00889.1"/>
    </source>
</evidence>
<dbReference type="OrthoDB" id="1918132at2"/>
<gene>
    <name evidence="2" type="ORF">DSM106044_02085</name>
</gene>
<reference evidence="2 3" key="1">
    <citation type="journal article" date="2019" name="Anaerobe">
        <title>Detection of Robinsoniella peoriensis in multiple bone samples of a trauma patient.</title>
        <authorList>
            <person name="Schrottner P."/>
            <person name="Hartwich K."/>
            <person name="Bunk B."/>
            <person name="Schober I."/>
            <person name="Helbig S."/>
            <person name="Rudolph W.W."/>
            <person name="Gunzer F."/>
        </authorList>
    </citation>
    <scope>NUCLEOTIDE SEQUENCE [LARGE SCALE GENOMIC DNA]</scope>
    <source>
        <strain evidence="2 3">DSM 106044</strain>
    </source>
</reference>
<sequence length="389" mass="45113">MINEINEVIVGFDLGRNFSLITFYNHKISDPITISTEEGQEKYLIPTPRDIFPLVEGKKELGDVLLSNFFKECFDMLGTEEPAKDISIMVTMEKMEEPWVSAIPSSLAMLGIERSHVFLQDYRESFFYFTLNQKKELWNYKVALFEYEDSKITAFELDIDYKTRPALVRVTKMAQLSLDKKVRRGKKDTDWDLERDRLFLGLIQKIFANKIFSSTYLIGDNFDKTWAVRSLQYLCNNRRHAFQGRNLYTKGACYGAMQRKGIGNIGDFLYVGEDMVEVNVGMQMLIRGKDNYYLCLNAGMDWYEAYHTYELILDDTDELILYFKPIDSSPARTHSILLEGLPVRPNKTTRLEVNISFQSVHKCKVFIRDLGFGGLFPSSGKTWEEIIDV</sequence>
<dbReference type="Proteomes" id="UP000306509">
    <property type="component" value="Unassembled WGS sequence"/>
</dbReference>
<evidence type="ECO:0000259" key="1">
    <source>
        <dbReference type="Pfam" id="PF18980"/>
    </source>
</evidence>
<proteinExistence type="predicted"/>
<name>A0A4U8Q8L9_9FIRM</name>
<organism evidence="2 3">
    <name type="scientific">Robinsoniella peoriensis</name>
    <dbReference type="NCBI Taxonomy" id="180332"/>
    <lineage>
        <taxon>Bacteria</taxon>
        <taxon>Bacillati</taxon>
        <taxon>Bacillota</taxon>
        <taxon>Clostridia</taxon>
        <taxon>Lachnospirales</taxon>
        <taxon>Lachnospiraceae</taxon>
        <taxon>Robinsoniella</taxon>
    </lineage>
</organism>
<dbReference type="AlphaFoldDB" id="A0A4U8Q8L9"/>
<evidence type="ECO:0000313" key="3">
    <source>
        <dbReference type="Proteomes" id="UP000306509"/>
    </source>
</evidence>
<keyword evidence="3" id="KW-1185">Reference proteome</keyword>
<dbReference type="InterPro" id="IPR043770">
    <property type="entry name" value="DUF5716_C"/>
</dbReference>
<protein>
    <recommendedName>
        <fullName evidence="1">DUF5716 domain-containing protein</fullName>
    </recommendedName>
</protein>
<comment type="caution">
    <text evidence="2">The sequence shown here is derived from an EMBL/GenBank/DDBJ whole genome shotgun (WGS) entry which is preliminary data.</text>
</comment>
<dbReference type="Pfam" id="PF18980">
    <property type="entry name" value="DUF5716_C"/>
    <property type="match status" value="1"/>
</dbReference>
<dbReference type="EMBL" id="QGQD01000045">
    <property type="protein sequence ID" value="TLD00889.1"/>
    <property type="molecule type" value="Genomic_DNA"/>
</dbReference>
<dbReference type="RefSeq" id="WP_027293558.1">
    <property type="nucleotide sequence ID" value="NZ_CABMJZ010000006.1"/>
</dbReference>
<feature type="domain" description="DUF5716" evidence="1">
    <location>
        <begin position="87"/>
        <end position="388"/>
    </location>
</feature>
<dbReference type="STRING" id="180332.GCA_000797495_04002"/>
<accession>A0A4U8Q8L9</accession>